<feature type="region of interest" description="Disordered" evidence="1">
    <location>
        <begin position="446"/>
        <end position="812"/>
    </location>
</feature>
<dbReference type="SUPFAM" id="SSF56672">
    <property type="entry name" value="DNA/RNA polymerases"/>
    <property type="match status" value="1"/>
</dbReference>
<dbReference type="Gene3D" id="3.30.70.270">
    <property type="match status" value="1"/>
</dbReference>
<dbReference type="InterPro" id="IPR043128">
    <property type="entry name" value="Rev_trsase/Diguanyl_cyclase"/>
</dbReference>
<feature type="compositionally biased region" description="Basic and acidic residues" evidence="1">
    <location>
        <begin position="775"/>
        <end position="812"/>
    </location>
</feature>
<gene>
    <name evidence="3" type="ORF">LAZ67_12000930</name>
</gene>
<feature type="compositionally biased region" description="Basic and acidic residues" evidence="1">
    <location>
        <begin position="636"/>
        <end position="656"/>
    </location>
</feature>
<name>A0ABY6L5R9_9ARAC</name>
<dbReference type="Proteomes" id="UP001235939">
    <property type="component" value="Chromosome 12"/>
</dbReference>
<evidence type="ECO:0000313" key="4">
    <source>
        <dbReference type="Proteomes" id="UP001235939"/>
    </source>
</evidence>
<organism evidence="3 4">
    <name type="scientific">Cordylochernes scorpioides</name>
    <dbReference type="NCBI Taxonomy" id="51811"/>
    <lineage>
        <taxon>Eukaryota</taxon>
        <taxon>Metazoa</taxon>
        <taxon>Ecdysozoa</taxon>
        <taxon>Arthropoda</taxon>
        <taxon>Chelicerata</taxon>
        <taxon>Arachnida</taxon>
        <taxon>Pseudoscorpiones</taxon>
        <taxon>Cheliferoidea</taxon>
        <taxon>Chernetidae</taxon>
        <taxon>Cordylochernes</taxon>
    </lineage>
</organism>
<keyword evidence="4" id="KW-1185">Reference proteome</keyword>
<reference evidence="3 4" key="1">
    <citation type="submission" date="2022-01" db="EMBL/GenBank/DDBJ databases">
        <title>A chromosomal length assembly of Cordylochernes scorpioides.</title>
        <authorList>
            <person name="Zeh D."/>
            <person name="Zeh J."/>
        </authorList>
    </citation>
    <scope>NUCLEOTIDE SEQUENCE [LARGE SCALE GENOMIC DNA]</scope>
    <source>
        <strain evidence="3">IN4F17</strain>
        <tissue evidence="3">Whole Body</tissue>
    </source>
</reference>
<feature type="compositionally biased region" description="Basic and acidic residues" evidence="1">
    <location>
        <begin position="580"/>
        <end position="600"/>
    </location>
</feature>
<feature type="compositionally biased region" description="Basic and acidic residues" evidence="1">
    <location>
        <begin position="446"/>
        <end position="572"/>
    </location>
</feature>
<feature type="domain" description="Reverse transcriptase" evidence="2">
    <location>
        <begin position="300"/>
        <end position="368"/>
    </location>
</feature>
<evidence type="ECO:0000313" key="3">
    <source>
        <dbReference type="EMBL" id="UYV74775.1"/>
    </source>
</evidence>
<dbReference type="PANTHER" id="PTHR33395">
    <property type="entry name" value="TRANSCRIPTASE, PUTATIVE-RELATED-RELATED"/>
    <property type="match status" value="1"/>
</dbReference>
<proteinExistence type="predicted"/>
<evidence type="ECO:0000259" key="2">
    <source>
        <dbReference type="Pfam" id="PF00078"/>
    </source>
</evidence>
<dbReference type="PANTHER" id="PTHR33395:SF22">
    <property type="entry name" value="REVERSE TRANSCRIPTASE DOMAIN-CONTAINING PROTEIN"/>
    <property type="match status" value="1"/>
</dbReference>
<feature type="compositionally biased region" description="Basic and acidic residues" evidence="1">
    <location>
        <begin position="678"/>
        <end position="712"/>
    </location>
</feature>
<protein>
    <recommendedName>
        <fullName evidence="2">Reverse transcriptase domain-containing protein</fullName>
    </recommendedName>
</protein>
<sequence length="812" mass="94563">MEDLEGSLQILLDFKVDDQLYSDHHPLVLTIKGQNFNEKKTKREDYNITRYRWSADGLATFKMKLEELREKNIPASDDLVYTFNQRILEAMSSAKITYSIKGGPRKSKPWFDKDCYDMKKLAKESLKKYRKTNRLEDRECYASSRKKYLALLDLKRKGFDNEKQEILRNAKDSKTFWKTIALYKSTSIIQGEISIQDWLNFYRELMTTEKNLRICNLHNVISQNDPILDSEITNADIYKEIAGLRSNKACGPDGIPNEVLKTLPDSYILLLKQLYNSVMTTGKYPAIWTNSTIHPIFKNGYKNSPSNYRDLPSVNLPEFGDIHLLLYADDIAIIGESRINLQKKIKILKEYLDENLMTLNESKSKIMVFRNGVRAVLMYAAPLWATEHKDLLDNIQDIFIRRFLNLPRYTPGYLIRLETGRISLSVTALKLTLKYWLREQLDPQHHRQQEEPVKLDTQHHGQQEEPVKLDPQHHGQQEEPVKLDTQHHGQQEEPVKLDPQHHGQQEESVKLDTQHHGQQEEPVKLDPQHHGQQEEPVKLDTQHHGQQEEPVKLDPQHHGQKQEPNQKLDPQHHGQQQEPVKLDPQHHGQQEEPVKLDTQHHGQQQEPVKLDTQHHGQQEEPVKLDPQHHGQQQEPVKLDTQHHGQQEEPVKLDTQHHGQQQEPVKLDPQHHGQQQEPVKLDPQHHGQQEEPVKLDTQHHGQQEEPVKLDTQHHGQQQEPVKLDPQHHGQQEEPVKLDPQHHGQKQEPVKLDPQHHGQQEPGKFDPQHHGQQQEPVKLDPQHHGQQEPGKFDTQHHGQQEPGKFDTQHHGLQE</sequence>
<dbReference type="InterPro" id="IPR043502">
    <property type="entry name" value="DNA/RNA_pol_sf"/>
</dbReference>
<feature type="compositionally biased region" description="Basic and acidic residues" evidence="1">
    <location>
        <begin position="720"/>
        <end position="767"/>
    </location>
</feature>
<feature type="compositionally biased region" description="Basic and acidic residues" evidence="1">
    <location>
        <begin position="608"/>
        <end position="628"/>
    </location>
</feature>
<dbReference type="EMBL" id="CP092874">
    <property type="protein sequence ID" value="UYV74775.1"/>
    <property type="molecule type" value="Genomic_DNA"/>
</dbReference>
<dbReference type="Pfam" id="PF00078">
    <property type="entry name" value="RVT_1"/>
    <property type="match status" value="1"/>
</dbReference>
<evidence type="ECO:0000256" key="1">
    <source>
        <dbReference type="SAM" id="MobiDB-lite"/>
    </source>
</evidence>
<dbReference type="InterPro" id="IPR000477">
    <property type="entry name" value="RT_dom"/>
</dbReference>
<accession>A0ABY6L5R9</accession>